<dbReference type="OrthoDB" id="8227073at2"/>
<dbReference type="RefSeq" id="WP_119376556.1">
    <property type="nucleotide sequence ID" value="NZ_QWFX01000013.1"/>
</dbReference>
<dbReference type="Proteomes" id="UP000266385">
    <property type="component" value="Unassembled WGS sequence"/>
</dbReference>
<accession>A0A399R9B2</accession>
<proteinExistence type="predicted"/>
<gene>
    <name evidence="2" type="ORF">D1223_11405</name>
</gene>
<evidence type="ECO:0000256" key="1">
    <source>
        <dbReference type="SAM" id="SignalP"/>
    </source>
</evidence>
<evidence type="ECO:0000313" key="3">
    <source>
        <dbReference type="Proteomes" id="UP000266385"/>
    </source>
</evidence>
<dbReference type="AlphaFoldDB" id="A0A399R9B2"/>
<protein>
    <submittedName>
        <fullName evidence="2">Uncharacterized protein</fullName>
    </submittedName>
</protein>
<dbReference type="EMBL" id="QWFX01000013">
    <property type="protein sequence ID" value="RIJ28020.1"/>
    <property type="molecule type" value="Genomic_DNA"/>
</dbReference>
<feature type="signal peptide" evidence="1">
    <location>
        <begin position="1"/>
        <end position="25"/>
    </location>
</feature>
<keyword evidence="1" id="KW-0732">Signal</keyword>
<feature type="chain" id="PRO_5017206816" evidence="1">
    <location>
        <begin position="26"/>
        <end position="286"/>
    </location>
</feature>
<dbReference type="SUPFAM" id="SSF52096">
    <property type="entry name" value="ClpP/crotonase"/>
    <property type="match status" value="1"/>
</dbReference>
<reference evidence="2 3" key="1">
    <citation type="submission" date="2018-08" db="EMBL/GenBank/DDBJ databases">
        <title>Henriciella mobilis sp. nov., isolated from seawater.</title>
        <authorList>
            <person name="Cheng H."/>
            <person name="Wu Y.-H."/>
            <person name="Xu X.-W."/>
            <person name="Guo L.-L."/>
        </authorList>
    </citation>
    <scope>NUCLEOTIDE SEQUENCE [LARGE SCALE GENOMIC DNA]</scope>
    <source>
        <strain evidence="2 3">JN25</strain>
    </source>
</reference>
<keyword evidence="3" id="KW-1185">Reference proteome</keyword>
<evidence type="ECO:0000313" key="2">
    <source>
        <dbReference type="EMBL" id="RIJ28020.1"/>
    </source>
</evidence>
<name>A0A399R9B2_9PROT</name>
<sequence length="286" mass="31985">MRNMFHRTLVFLAWLLLPATAAAQAQESPSRYDEPDPLLDAAVETCLETEGVTVLSEHDSICYNSAIYPEQFLKLANLPETRRIIITSPGGNVATARMMSRIIDQRSEPVVIAGPCMSACAMVILPGADQLYIHRSAHIAVHGIAMMGFKSWFGWLKQGAAPSQTDFMMASLGYNLGYTTHKSGQDHMQGHLAGQHVDQAYIDLISERMETEAEAHPCRVDPNNYWGMIDAEHLQRFLGGRIVHMEDFDQSWDEPGRTLYRDITVPIAEQTYIFSEDYEDADCAAD</sequence>
<comment type="caution">
    <text evidence="2">The sequence shown here is derived from an EMBL/GenBank/DDBJ whole genome shotgun (WGS) entry which is preliminary data.</text>
</comment>
<organism evidence="2 3">
    <name type="scientific">Henriciella mobilis</name>
    <dbReference type="NCBI Taxonomy" id="2305467"/>
    <lineage>
        <taxon>Bacteria</taxon>
        <taxon>Pseudomonadati</taxon>
        <taxon>Pseudomonadota</taxon>
        <taxon>Alphaproteobacteria</taxon>
        <taxon>Hyphomonadales</taxon>
        <taxon>Hyphomonadaceae</taxon>
        <taxon>Henriciella</taxon>
    </lineage>
</organism>
<dbReference type="Gene3D" id="3.90.226.10">
    <property type="entry name" value="2-enoyl-CoA Hydratase, Chain A, domain 1"/>
    <property type="match status" value="1"/>
</dbReference>
<dbReference type="InterPro" id="IPR029045">
    <property type="entry name" value="ClpP/crotonase-like_dom_sf"/>
</dbReference>